<dbReference type="Proteomes" id="UP000614334">
    <property type="component" value="Unassembled WGS sequence"/>
</dbReference>
<name>A0A8H7M2M9_9AGAM</name>
<dbReference type="InterPro" id="IPR015943">
    <property type="entry name" value="WD40/YVTN_repeat-like_dom_sf"/>
</dbReference>
<evidence type="ECO:0000256" key="1">
    <source>
        <dbReference type="ARBA" id="ARBA00022574"/>
    </source>
</evidence>
<feature type="repeat" description="WD" evidence="3">
    <location>
        <begin position="186"/>
        <end position="218"/>
    </location>
</feature>
<proteinExistence type="predicted"/>
<feature type="repeat" description="WD" evidence="3">
    <location>
        <begin position="143"/>
        <end position="184"/>
    </location>
</feature>
<feature type="compositionally biased region" description="Polar residues" evidence="4">
    <location>
        <begin position="15"/>
        <end position="24"/>
    </location>
</feature>
<dbReference type="InterPro" id="IPR036322">
    <property type="entry name" value="WD40_repeat_dom_sf"/>
</dbReference>
<evidence type="ECO:0000313" key="6">
    <source>
        <dbReference type="Proteomes" id="UP000614334"/>
    </source>
</evidence>
<sequence length="337" mass="36910">MLMGSHRQDVEYTPLDTSRTSHSNAPTSAVFSVAISPDGSRIAAAGEDKAIYMFNTHNGTPALQPLVAHTTRSTRWRSHSTADLVRTHDDEVNSAAFSSDGKHVVSRSDDGKIRLWARRRYHACFVHLGRCGIKGWQVVLGPLKAHQDSVMSVVFSPDGNHIVSGSADGRVGVWRVEDGAPACRPLEGHQRCICSVACSLDGAYIVSGSDDSTIRVWKTPGRGAAYDSSRSASSTSDQREPHRAIAGGLTIDSGGWARNHDLRLIFWVPSDLRKSFPAPRQFIRSGLKARFERTIVSRCCLEMSGSDVLLAESEVSTVNMVDQWSCIDLWVENGYQE</sequence>
<dbReference type="InterPro" id="IPR001680">
    <property type="entry name" value="WD40_rpt"/>
</dbReference>
<evidence type="ECO:0000313" key="5">
    <source>
        <dbReference type="EMBL" id="KAF8751845.1"/>
    </source>
</evidence>
<keyword evidence="2" id="KW-0677">Repeat</keyword>
<feature type="region of interest" description="Disordered" evidence="4">
    <location>
        <begin position="1"/>
        <end position="24"/>
    </location>
</feature>
<dbReference type="PROSITE" id="PS50082">
    <property type="entry name" value="WD_REPEATS_2"/>
    <property type="match status" value="4"/>
</dbReference>
<feature type="repeat" description="WD" evidence="3">
    <location>
        <begin position="85"/>
        <end position="116"/>
    </location>
</feature>
<feature type="region of interest" description="Disordered" evidence="4">
    <location>
        <begin position="222"/>
        <end position="241"/>
    </location>
</feature>
<dbReference type="EMBL" id="JACYCF010000017">
    <property type="protein sequence ID" value="KAF8751845.1"/>
    <property type="molecule type" value="Genomic_DNA"/>
</dbReference>
<accession>A0A8H7M2M9</accession>
<evidence type="ECO:0000256" key="2">
    <source>
        <dbReference type="ARBA" id="ARBA00022737"/>
    </source>
</evidence>
<evidence type="ECO:0000256" key="3">
    <source>
        <dbReference type="PROSITE-ProRule" id="PRU00221"/>
    </source>
</evidence>
<dbReference type="Gene3D" id="2.130.10.10">
    <property type="entry name" value="YVTN repeat-like/Quinoprotein amine dehydrogenase"/>
    <property type="match status" value="2"/>
</dbReference>
<protein>
    <submittedName>
        <fullName evidence="5">ATPase involved in DNA repair</fullName>
    </submittedName>
</protein>
<dbReference type="PANTHER" id="PTHR19848">
    <property type="entry name" value="WD40 REPEAT PROTEIN"/>
    <property type="match status" value="1"/>
</dbReference>
<dbReference type="SMART" id="SM00320">
    <property type="entry name" value="WD40"/>
    <property type="match status" value="4"/>
</dbReference>
<dbReference type="PROSITE" id="PS50294">
    <property type="entry name" value="WD_REPEATS_REGION"/>
    <property type="match status" value="3"/>
</dbReference>
<organism evidence="5 6">
    <name type="scientific">Rhizoctonia solani</name>
    <dbReference type="NCBI Taxonomy" id="456999"/>
    <lineage>
        <taxon>Eukaryota</taxon>
        <taxon>Fungi</taxon>
        <taxon>Dikarya</taxon>
        <taxon>Basidiomycota</taxon>
        <taxon>Agaricomycotina</taxon>
        <taxon>Agaricomycetes</taxon>
        <taxon>Cantharellales</taxon>
        <taxon>Ceratobasidiaceae</taxon>
        <taxon>Rhizoctonia</taxon>
    </lineage>
</organism>
<dbReference type="Pfam" id="PF00400">
    <property type="entry name" value="WD40"/>
    <property type="match status" value="4"/>
</dbReference>
<comment type="caution">
    <text evidence="5">The sequence shown here is derived from an EMBL/GenBank/DDBJ whole genome shotgun (WGS) entry which is preliminary data.</text>
</comment>
<gene>
    <name evidence="5" type="ORF">RHS01_08316</name>
</gene>
<dbReference type="PRINTS" id="PR00320">
    <property type="entry name" value="GPROTEINBRPT"/>
</dbReference>
<dbReference type="InterPro" id="IPR020472">
    <property type="entry name" value="WD40_PAC1"/>
</dbReference>
<dbReference type="AlphaFoldDB" id="A0A8H7M2M9"/>
<evidence type="ECO:0000256" key="4">
    <source>
        <dbReference type="SAM" id="MobiDB-lite"/>
    </source>
</evidence>
<keyword evidence="1 3" id="KW-0853">WD repeat</keyword>
<feature type="repeat" description="WD" evidence="3">
    <location>
        <begin position="23"/>
        <end position="64"/>
    </location>
</feature>
<reference evidence="5" key="1">
    <citation type="submission" date="2020-09" db="EMBL/GenBank/DDBJ databases">
        <title>Comparative genome analyses of four rice-infecting Rhizoctonia solani isolates reveal extensive enrichment of homogalacturonan modification genes.</title>
        <authorList>
            <person name="Lee D.-Y."/>
            <person name="Jeon J."/>
            <person name="Kim K.-T."/>
            <person name="Cheong K."/>
            <person name="Song H."/>
            <person name="Choi G."/>
            <person name="Ko J."/>
            <person name="Opiyo S.O."/>
            <person name="Zuo S."/>
            <person name="Madhav S."/>
            <person name="Lee Y.-H."/>
            <person name="Wang G.-L."/>
        </authorList>
    </citation>
    <scope>NUCLEOTIDE SEQUENCE</scope>
    <source>
        <strain evidence="5">AG1-IA B2</strain>
    </source>
</reference>
<dbReference type="PANTHER" id="PTHR19848:SF8">
    <property type="entry name" value="F-BOX AND WD REPEAT DOMAIN CONTAINING 7"/>
    <property type="match status" value="1"/>
</dbReference>
<dbReference type="SUPFAM" id="SSF50978">
    <property type="entry name" value="WD40 repeat-like"/>
    <property type="match status" value="1"/>
</dbReference>
<feature type="compositionally biased region" description="Basic and acidic residues" evidence="4">
    <location>
        <begin position="1"/>
        <end position="10"/>
    </location>
</feature>